<proteinExistence type="predicted"/>
<dbReference type="SUPFAM" id="SSF53474">
    <property type="entry name" value="alpha/beta-Hydrolases"/>
    <property type="match status" value="1"/>
</dbReference>
<dbReference type="SUPFAM" id="SSF55073">
    <property type="entry name" value="Nucleotide cyclase"/>
    <property type="match status" value="1"/>
</dbReference>
<dbReference type="InterPro" id="IPR029787">
    <property type="entry name" value="Nucleotide_cyclase"/>
</dbReference>
<dbReference type="SUPFAM" id="SSF56436">
    <property type="entry name" value="C-type lectin-like"/>
    <property type="match status" value="1"/>
</dbReference>
<dbReference type="Pfam" id="PF01738">
    <property type="entry name" value="DLH"/>
    <property type="match status" value="1"/>
</dbReference>
<dbReference type="PANTHER" id="PTHR23150">
    <property type="entry name" value="SULFATASE MODIFYING FACTOR 1, 2"/>
    <property type="match status" value="1"/>
</dbReference>
<dbReference type="Gene3D" id="3.90.1580.10">
    <property type="entry name" value="paralog of FGE (formylglycine-generating enzyme)"/>
    <property type="match status" value="1"/>
</dbReference>
<comment type="caution">
    <text evidence="3">The sequence shown here is derived from an EMBL/GenBank/DDBJ whole genome shotgun (WGS) entry which is preliminary data.</text>
</comment>
<feature type="domain" description="Guanylate cyclase" evidence="2">
    <location>
        <begin position="9"/>
        <end position="116"/>
    </location>
</feature>
<gene>
    <name evidence="3" type="ORF">V8G56_07020</name>
</gene>
<dbReference type="PANTHER" id="PTHR23150:SF19">
    <property type="entry name" value="FORMYLGLYCINE-GENERATING ENZYME"/>
    <property type="match status" value="1"/>
</dbReference>
<dbReference type="Pfam" id="PF00211">
    <property type="entry name" value="Guanylate_cyc"/>
    <property type="match status" value="1"/>
</dbReference>
<dbReference type="Gene3D" id="3.30.70.1230">
    <property type="entry name" value="Nucleotide cyclase"/>
    <property type="match status" value="1"/>
</dbReference>
<sequence>MSQSRQLAAIMFIDIVGYTAMMHNDERATLNLRDKLKKKLETELALHGGKIVKFSGDGALCSFGSAIESIRVAIAVQLNMQTEPIVPLRIGIHQADVVFEEGDVHGDGVNIASRLESLAMPGSIFISAKVFDEIKNQKDIHAVSLGKYLLKNVAEPMEIFSISNDGLEVPFNKKLEGKGIKYVSDKISFKKRTLLVRFIAVSVIISTLGYFIVPGIINKQNAKNKLLPAIQKMVDENFRPPTEAYDMALEAEKYIPNDSLLTKLWPSLASTVSIVTDPEGAEVYWKDYHKPESNWRFAGKTPLKDAKFPRGYLRMEIRKEGYQTIEYAGPWSNARLGSDIDTLKMDATGSLPENMIRIPKYTPSMYIVGLEQEAGKKVGEFLIDKYEVTNKEYKAFIDANGYTNPSFWKYPFYTNDQELSSEEAFAKFVDKTGRRGPANWEAGTYPNGLENHPVTGISWYEASAYAAYAKKELPSVYHWSVVAQTSRTEFIVPLSNYSGKSTVPVGSMSGYSLFGVYDLAGNAREWCFNESSQKGQRYILGGGWNDPSYAFNDSYTQSAMDRSTSNGFRCIKSFANDTSSAQLKGTISALFRDYRKEKPVDDKTFALYLNQYLYDKKPLESKIERTIDKDLWKIEKVTFDAGYNNERMQAWIYLPKDAKPPFQPIIFFTGSNDIYSKEFDPNHIGSLDFILKSGRAFVFPIYKGTNERHDELNSDLQEETVLYKDHVVMWGKEFSRTVDYLETRSDMQADKIGYLGWSWGGFMGGIIPAIEKRIKAIVLNVGGMEMNRTFPEVDQLNYLPRVTQPILMLNGKHDMFFPVETSQKPMYDLLGTPSNLKKKIVYDAGHLVPRTDFVKETLVWFDQYLGPVK</sequence>
<name>A0ABW7MPE1_9FLAO</name>
<dbReference type="PROSITE" id="PS50125">
    <property type="entry name" value="GUANYLATE_CYCLASE_2"/>
    <property type="match status" value="1"/>
</dbReference>
<keyword evidence="1" id="KW-1133">Transmembrane helix</keyword>
<dbReference type="InterPro" id="IPR002925">
    <property type="entry name" value="Dienelactn_hydro"/>
</dbReference>
<evidence type="ECO:0000259" key="2">
    <source>
        <dbReference type="PROSITE" id="PS50125"/>
    </source>
</evidence>
<dbReference type="InterPro" id="IPR042095">
    <property type="entry name" value="SUMF_sf"/>
</dbReference>
<keyword evidence="1" id="KW-0812">Transmembrane</keyword>
<accession>A0ABW7MPE1</accession>
<feature type="transmembrane region" description="Helical" evidence="1">
    <location>
        <begin position="194"/>
        <end position="217"/>
    </location>
</feature>
<evidence type="ECO:0000256" key="1">
    <source>
        <dbReference type="SAM" id="Phobius"/>
    </source>
</evidence>
<dbReference type="Proteomes" id="UP001610104">
    <property type="component" value="Unassembled WGS sequence"/>
</dbReference>
<dbReference type="EMBL" id="JBAWKC010000002">
    <property type="protein sequence ID" value="MFH6768480.1"/>
    <property type="molecule type" value="Genomic_DNA"/>
</dbReference>
<dbReference type="InterPro" id="IPR051043">
    <property type="entry name" value="Sulfatase_Mod_Factor_Kinase"/>
</dbReference>
<reference evidence="3 4" key="1">
    <citation type="submission" date="2024-02" db="EMBL/GenBank/DDBJ databases">
        <title>A Gaetbulibacter species isolated from tidal flats and genomic insights of their niches.</title>
        <authorList>
            <person name="Ye Y."/>
        </authorList>
    </citation>
    <scope>NUCLEOTIDE SEQUENCE [LARGE SCALE GENOMIC DNA]</scope>
    <source>
        <strain evidence="3 4">KEM-8</strain>
    </source>
</reference>
<keyword evidence="4" id="KW-1185">Reference proteome</keyword>
<dbReference type="InterPro" id="IPR005532">
    <property type="entry name" value="SUMF_dom"/>
</dbReference>
<dbReference type="CDD" id="cd07302">
    <property type="entry name" value="CHD"/>
    <property type="match status" value="1"/>
</dbReference>
<organism evidence="3 4">
    <name type="scientific">Gaetbulibacter aquiaggeris</name>
    <dbReference type="NCBI Taxonomy" id="1735373"/>
    <lineage>
        <taxon>Bacteria</taxon>
        <taxon>Pseudomonadati</taxon>
        <taxon>Bacteroidota</taxon>
        <taxon>Flavobacteriia</taxon>
        <taxon>Flavobacteriales</taxon>
        <taxon>Flavobacteriaceae</taxon>
        <taxon>Gaetbulibacter</taxon>
    </lineage>
</organism>
<dbReference type="InterPro" id="IPR029058">
    <property type="entry name" value="AB_hydrolase_fold"/>
</dbReference>
<keyword evidence="1" id="KW-0472">Membrane</keyword>
<evidence type="ECO:0000313" key="4">
    <source>
        <dbReference type="Proteomes" id="UP001610104"/>
    </source>
</evidence>
<dbReference type="InterPro" id="IPR016187">
    <property type="entry name" value="CTDL_fold"/>
</dbReference>
<dbReference type="InterPro" id="IPR001054">
    <property type="entry name" value="A/G_cyclase"/>
</dbReference>
<dbReference type="Gene3D" id="3.40.50.1820">
    <property type="entry name" value="alpha/beta hydrolase"/>
    <property type="match status" value="1"/>
</dbReference>
<protein>
    <submittedName>
        <fullName evidence="3">SUMF1/EgtB/PvdO family nonheme iron enzyme</fullName>
    </submittedName>
</protein>
<dbReference type="RefSeq" id="WP_395437734.1">
    <property type="nucleotide sequence ID" value="NZ_JBAWKC010000002.1"/>
</dbReference>
<dbReference type="Pfam" id="PF03781">
    <property type="entry name" value="FGE-sulfatase"/>
    <property type="match status" value="1"/>
</dbReference>
<evidence type="ECO:0000313" key="3">
    <source>
        <dbReference type="EMBL" id="MFH6768480.1"/>
    </source>
</evidence>
<dbReference type="SMART" id="SM00044">
    <property type="entry name" value="CYCc"/>
    <property type="match status" value="1"/>
</dbReference>